<dbReference type="InterPro" id="IPR043968">
    <property type="entry name" value="SGNH"/>
</dbReference>
<dbReference type="Pfam" id="PF19040">
    <property type="entry name" value="SGNH"/>
    <property type="match status" value="1"/>
</dbReference>
<dbReference type="PANTHER" id="PTHR23028">
    <property type="entry name" value="ACETYLTRANSFERASE"/>
    <property type="match status" value="1"/>
</dbReference>
<feature type="transmembrane region" description="Helical" evidence="1">
    <location>
        <begin position="201"/>
        <end position="222"/>
    </location>
</feature>
<feature type="transmembrane region" description="Helical" evidence="1">
    <location>
        <begin position="234"/>
        <end position="255"/>
    </location>
</feature>
<feature type="transmembrane region" description="Helical" evidence="1">
    <location>
        <begin position="291"/>
        <end position="312"/>
    </location>
</feature>
<feature type="transmembrane region" description="Helical" evidence="1">
    <location>
        <begin position="12"/>
        <end position="33"/>
    </location>
</feature>
<evidence type="ECO:0000259" key="3">
    <source>
        <dbReference type="Pfam" id="PF19040"/>
    </source>
</evidence>
<dbReference type="InterPro" id="IPR050879">
    <property type="entry name" value="Acyltransferase_3"/>
</dbReference>
<accession>A0ABU5GR25</accession>
<feature type="transmembrane region" description="Helical" evidence="1">
    <location>
        <begin position="142"/>
        <end position="164"/>
    </location>
</feature>
<evidence type="ECO:0000259" key="2">
    <source>
        <dbReference type="Pfam" id="PF01757"/>
    </source>
</evidence>
<feature type="transmembrane region" description="Helical" evidence="1">
    <location>
        <begin position="261"/>
        <end position="279"/>
    </location>
</feature>
<feature type="transmembrane region" description="Helical" evidence="1">
    <location>
        <begin position="324"/>
        <end position="344"/>
    </location>
</feature>
<dbReference type="InterPro" id="IPR002656">
    <property type="entry name" value="Acyl_transf_3_dom"/>
</dbReference>
<feature type="domain" description="Acyltransferase 3" evidence="2">
    <location>
        <begin position="15"/>
        <end position="341"/>
    </location>
</feature>
<dbReference type="Pfam" id="PF01757">
    <property type="entry name" value="Acyl_transf_3"/>
    <property type="match status" value="1"/>
</dbReference>
<feature type="transmembrane region" description="Helical" evidence="1">
    <location>
        <begin position="39"/>
        <end position="57"/>
    </location>
</feature>
<reference evidence="4 5" key="1">
    <citation type="submission" date="2023-12" db="EMBL/GenBank/DDBJ databases">
        <title>Denitrificimonas halotolerans sp. nov.,a novel species isolated from landfill leachate.</title>
        <authorList>
            <person name="Wang S."/>
        </authorList>
    </citation>
    <scope>NUCLEOTIDE SEQUENCE [LARGE SCALE GENOMIC DNA]</scope>
    <source>
        <strain evidence="4 5">JX-1</strain>
    </source>
</reference>
<protein>
    <submittedName>
        <fullName evidence="4">Acyltransferase family protein</fullName>
        <ecNumber evidence="4">2.3.1.-</ecNumber>
    </submittedName>
</protein>
<gene>
    <name evidence="4" type="ORF">TOI97_07650</name>
</gene>
<evidence type="ECO:0000313" key="5">
    <source>
        <dbReference type="Proteomes" id="UP001294570"/>
    </source>
</evidence>
<keyword evidence="1" id="KW-0472">Membrane</keyword>
<proteinExistence type="predicted"/>
<evidence type="ECO:0000313" key="4">
    <source>
        <dbReference type="EMBL" id="MDY7219440.1"/>
    </source>
</evidence>
<keyword evidence="1" id="KW-1133">Transmembrane helix</keyword>
<keyword evidence="4" id="KW-0012">Acyltransferase</keyword>
<dbReference type="Proteomes" id="UP001294570">
    <property type="component" value="Unassembled WGS sequence"/>
</dbReference>
<dbReference type="RefSeq" id="WP_321553531.1">
    <property type="nucleotide sequence ID" value="NZ_JAXIVU010000008.1"/>
</dbReference>
<feature type="transmembrane region" description="Helical" evidence="1">
    <location>
        <begin position="78"/>
        <end position="98"/>
    </location>
</feature>
<evidence type="ECO:0000256" key="1">
    <source>
        <dbReference type="SAM" id="Phobius"/>
    </source>
</evidence>
<dbReference type="EC" id="2.3.1.-" evidence="4"/>
<keyword evidence="4" id="KW-0808">Transferase</keyword>
<dbReference type="EMBL" id="JAXIVU010000008">
    <property type="protein sequence ID" value="MDY7219440.1"/>
    <property type="molecule type" value="Genomic_DNA"/>
</dbReference>
<dbReference type="GO" id="GO:0016746">
    <property type="term" value="F:acyltransferase activity"/>
    <property type="evidence" value="ECO:0007669"/>
    <property type="project" value="UniProtKB-KW"/>
</dbReference>
<organism evidence="4 5">
    <name type="scientific">Denitrificimonas halotolerans</name>
    <dbReference type="NCBI Taxonomy" id="3098930"/>
    <lineage>
        <taxon>Bacteria</taxon>
        <taxon>Pseudomonadati</taxon>
        <taxon>Pseudomonadota</taxon>
        <taxon>Gammaproteobacteria</taxon>
        <taxon>Pseudomonadales</taxon>
        <taxon>Pseudomonadaceae</taxon>
        <taxon>Denitrificimonas</taxon>
    </lineage>
</organism>
<name>A0ABU5GR25_9GAMM</name>
<keyword evidence="1" id="KW-0812">Transmembrane</keyword>
<dbReference type="PANTHER" id="PTHR23028:SF53">
    <property type="entry name" value="ACYL_TRANSF_3 DOMAIN-CONTAINING PROTEIN"/>
    <property type="match status" value="1"/>
</dbReference>
<keyword evidence="5" id="KW-1185">Reference proteome</keyword>
<feature type="transmembrane region" description="Helical" evidence="1">
    <location>
        <begin position="176"/>
        <end position="195"/>
    </location>
</feature>
<feature type="domain" description="SGNH" evidence="3">
    <location>
        <begin position="436"/>
        <end position="641"/>
    </location>
</feature>
<comment type="caution">
    <text evidence="4">The sequence shown here is derived from an EMBL/GenBank/DDBJ whole genome shotgun (WGS) entry which is preliminary data.</text>
</comment>
<feature type="transmembrane region" description="Helical" evidence="1">
    <location>
        <begin position="356"/>
        <end position="378"/>
    </location>
</feature>
<sequence>MFRSDRYAALSYRTDIQGLRAIGALTIMVFHIWMNKVSGGVDIFIVVSGYLLTAVYIKNIARYGYTGPALFLLNIFKRIYPSAFLVIACTALGVLLIVPGSEQNTLLKEGMASLLHLENIQLIRKATDYLGNQDSSSPFQQFWALSVQVQIYLILAIALFPVFYWAIKRHDLKPIVVLYSLVLLSSFAYANYAVQVDPSKAYFNTLARLWEFCAGGLVYLYLPSITSSKKSSDILGVLGIALIFVAALLIPKHALYPGYPALVPVLAAVLVLIAGHAGTSLSARLLSFKPLVLMGGFSFTIYLWHWPLLVFYKSYFMLDRVSLVAGLAIIALSIVCAYIAYAVWERGFQRIGKTRIVVNSGLVLGCLLLGGGLLFSVLKVSESRLHQDIQQVLQTYQNKTYNAALFMVQTHAQQMPYRELKVARSIVPAVYSKGQCHQNMLRADATSCTRTPGREDALKLLVVGSSHIVQWLPALEQIARERGFRLDVMTKSGCPLGVTDELSDSCKAWNKNVLAKAVALDPDIIITNSTRTYVDRAESVPAGLLATLEAFKAEKIPVIGIRDNPRFSFEATQCAMKNYRDNAYHDACSMPRDGIYPLQDPAAQYSDLIDSIDMSKAYCSTQRCYTAFNDVLIYRDKDHIGVPYVYSLQDKLEGKLLALLDEQ</sequence>